<accession>A0ABN7X0D3</accession>
<reference evidence="1 2" key="1">
    <citation type="submission" date="2021-06" db="EMBL/GenBank/DDBJ databases">
        <authorList>
            <person name="Kallberg Y."/>
            <person name="Tangrot J."/>
            <person name="Rosling A."/>
        </authorList>
    </citation>
    <scope>NUCLEOTIDE SEQUENCE [LARGE SCALE GENOMIC DNA]</scope>
    <source>
        <strain evidence="1 2">120-4 pot B 10/14</strain>
    </source>
</reference>
<dbReference type="Proteomes" id="UP000789901">
    <property type="component" value="Unassembled WGS sequence"/>
</dbReference>
<evidence type="ECO:0000313" key="1">
    <source>
        <dbReference type="EMBL" id="CAG8844743.1"/>
    </source>
</evidence>
<name>A0ABN7X0D3_GIGMA</name>
<evidence type="ECO:0000313" key="2">
    <source>
        <dbReference type="Proteomes" id="UP000789901"/>
    </source>
</evidence>
<gene>
    <name evidence="1" type="ORF">GMARGA_LOCUS37271</name>
</gene>
<organism evidence="1 2">
    <name type="scientific">Gigaspora margarita</name>
    <dbReference type="NCBI Taxonomy" id="4874"/>
    <lineage>
        <taxon>Eukaryota</taxon>
        <taxon>Fungi</taxon>
        <taxon>Fungi incertae sedis</taxon>
        <taxon>Mucoromycota</taxon>
        <taxon>Glomeromycotina</taxon>
        <taxon>Glomeromycetes</taxon>
        <taxon>Diversisporales</taxon>
        <taxon>Gigasporaceae</taxon>
        <taxon>Gigaspora</taxon>
    </lineage>
</organism>
<protein>
    <submittedName>
        <fullName evidence="1">13579_t:CDS:1</fullName>
    </submittedName>
</protein>
<feature type="non-terminal residue" evidence="1">
    <location>
        <position position="1"/>
    </location>
</feature>
<comment type="caution">
    <text evidence="1">The sequence shown here is derived from an EMBL/GenBank/DDBJ whole genome shotgun (WGS) entry which is preliminary data.</text>
</comment>
<keyword evidence="2" id="KW-1185">Reference proteome</keyword>
<dbReference type="EMBL" id="CAJVQB010076952">
    <property type="protein sequence ID" value="CAG8844743.1"/>
    <property type="molecule type" value="Genomic_DNA"/>
</dbReference>
<sequence length="55" mass="6772">EKINQFDKQEEEIEQYNKQIKKQKLSAQYLYKTTIYQPPKFLHPAYAQYMEIVMN</sequence>
<proteinExistence type="predicted"/>